<dbReference type="EMBL" id="UOFK01000234">
    <property type="protein sequence ID" value="VAW80777.1"/>
    <property type="molecule type" value="Genomic_DNA"/>
</dbReference>
<proteinExistence type="predicted"/>
<dbReference type="InterPro" id="IPR010732">
    <property type="entry name" value="T6SS_TssG-like"/>
</dbReference>
<dbReference type="PANTHER" id="PTHR35564">
    <property type="match status" value="1"/>
</dbReference>
<name>A0A3B0YZK8_9ZZZZ</name>
<dbReference type="NCBIfam" id="TIGR03347">
    <property type="entry name" value="VI_chp_1"/>
    <property type="match status" value="1"/>
</dbReference>
<dbReference type="Pfam" id="PF06996">
    <property type="entry name" value="T6SS_TssG"/>
    <property type="match status" value="1"/>
</dbReference>
<dbReference type="AlphaFoldDB" id="A0A3B0YZK8"/>
<sequence length="361" mass="41599">MNLLKLLSDDPYRFGFFEALRQLECLYSNKPRLGESLRACDDSVRLGQEASLKFASSTLASFNNTNNGKPGLQVNFFGVFGPNGPLPLHLTEYARHRLRHAKDPVFIEFMDLFHHRLLSLFYRAWANKEPTVQYDRPQQDRFTMYMGALLGIGMPTALGRDSMPDHTKLHFAAHLGCHTRHTEGLCAILSVFFRLTVRIEEFVGEWLDIPEDDYCYLKNTGSAQLGKTAVIGVRSWQRQHKYRICMGPIDLQDYQRLLPQDSGLKRLADIVKNYTGHEFKWDLNLVLKKENVPTARLGEYTQLGWTAWMKHGEATADRADLIMDVERQLASESRQVKRPVQSYEDKLEPFAWQVDTQSMVH</sequence>
<dbReference type="PANTHER" id="PTHR35564:SF4">
    <property type="entry name" value="CYTOPLASMIC PROTEIN"/>
    <property type="match status" value="1"/>
</dbReference>
<accession>A0A3B0YZK8</accession>
<gene>
    <name evidence="1" type="ORF">MNBD_GAMMA13-1141</name>
</gene>
<organism evidence="1">
    <name type="scientific">hydrothermal vent metagenome</name>
    <dbReference type="NCBI Taxonomy" id="652676"/>
    <lineage>
        <taxon>unclassified sequences</taxon>
        <taxon>metagenomes</taxon>
        <taxon>ecological metagenomes</taxon>
    </lineage>
</organism>
<reference evidence="1" key="1">
    <citation type="submission" date="2018-06" db="EMBL/GenBank/DDBJ databases">
        <authorList>
            <person name="Zhirakovskaya E."/>
        </authorList>
    </citation>
    <scope>NUCLEOTIDE SEQUENCE</scope>
</reference>
<evidence type="ECO:0000313" key="1">
    <source>
        <dbReference type="EMBL" id="VAW80777.1"/>
    </source>
</evidence>
<protein>
    <submittedName>
        <fullName evidence="1">Uncharacterized protein ImpH/VasB</fullName>
    </submittedName>
</protein>